<dbReference type="GO" id="GO:0008579">
    <property type="term" value="F:JUN kinase phosphatase activity"/>
    <property type="evidence" value="ECO:0007669"/>
    <property type="project" value="TreeGrafter"/>
</dbReference>
<dbReference type="InterPro" id="IPR020422">
    <property type="entry name" value="TYR_PHOSPHATASE_DUAL_dom"/>
</dbReference>
<feature type="region of interest" description="Disordered" evidence="3">
    <location>
        <begin position="186"/>
        <end position="282"/>
    </location>
</feature>
<evidence type="ECO:0000313" key="6">
    <source>
        <dbReference type="EMBL" id="CAD7628792.1"/>
    </source>
</evidence>
<feature type="compositionally biased region" description="Low complexity" evidence="3">
    <location>
        <begin position="445"/>
        <end position="459"/>
    </location>
</feature>
<organism evidence="6">
    <name type="scientific">Medioppia subpectinata</name>
    <dbReference type="NCBI Taxonomy" id="1979941"/>
    <lineage>
        <taxon>Eukaryota</taxon>
        <taxon>Metazoa</taxon>
        <taxon>Ecdysozoa</taxon>
        <taxon>Arthropoda</taxon>
        <taxon>Chelicerata</taxon>
        <taxon>Arachnida</taxon>
        <taxon>Acari</taxon>
        <taxon>Acariformes</taxon>
        <taxon>Sarcoptiformes</taxon>
        <taxon>Oribatida</taxon>
        <taxon>Brachypylina</taxon>
        <taxon>Oppioidea</taxon>
        <taxon>Oppiidae</taxon>
        <taxon>Medioppia</taxon>
    </lineage>
</organism>
<dbReference type="SMART" id="SM00404">
    <property type="entry name" value="PTPc_motif"/>
    <property type="match status" value="1"/>
</dbReference>
<dbReference type="EMBL" id="OC860677">
    <property type="protein sequence ID" value="CAD7628792.1"/>
    <property type="molecule type" value="Genomic_DNA"/>
</dbReference>
<dbReference type="SUPFAM" id="SSF52799">
    <property type="entry name" value="(Phosphotyrosine protein) phosphatases II"/>
    <property type="match status" value="1"/>
</dbReference>
<evidence type="ECO:0000313" key="7">
    <source>
        <dbReference type="Proteomes" id="UP000759131"/>
    </source>
</evidence>
<feature type="compositionally biased region" description="Low complexity" evidence="3">
    <location>
        <begin position="594"/>
        <end position="618"/>
    </location>
</feature>
<proteinExistence type="predicted"/>
<dbReference type="Gene3D" id="3.90.190.10">
    <property type="entry name" value="Protein tyrosine phosphatase superfamily"/>
    <property type="match status" value="1"/>
</dbReference>
<keyword evidence="1" id="KW-0378">Hydrolase</keyword>
<feature type="compositionally biased region" description="Pro residues" evidence="3">
    <location>
        <begin position="197"/>
        <end position="239"/>
    </location>
</feature>
<evidence type="ECO:0000256" key="1">
    <source>
        <dbReference type="ARBA" id="ARBA00022801"/>
    </source>
</evidence>
<sequence>MTSQDVAQDKPTLQAYEITHILNLAYGVNNCFEDDYNYKKIEILDVPETDIKTYFEECFEFIDEGRHYGNCLVHCNAGVSRSTAICTAYLMTKEKMTFTDALNAIREARPFSKPNDGFMRQLQEYNDEIRGNIMTINIREARPFSKPNDGGSSVKNKLKQFGATLNAHFEQRAKYISPIKLPLKKRSDSIVPNNTKGPPPPPLPNNVKAPPPPPLPNNVRAPPPPPMPNNFKTPPPPSEPNRKWKSEANKPIEAPKKLIINKEMNNRVNDPNKSPSVDETPISVKAFRQNFESNNKIEPKVQKPVNNTKTNAITNNAWNRSQTQTPIATPAPEERKKILIKQKSKEAPDDQPKRRSTKDLVDAIEKANTSPSAAQLPYTQRRRQTTQLVNNLVENNVPNTTQPVRRRNYATPKESGGSYGAPTPPPPPQPQQQPMPRTIKIFKNSSASPSPAASSPLSSTRNSPQPPVSHSPSPVPYGPPDGEPSKMVFGRVRPPRLSLTGRTLSQASKTLQDVSNKVANNDSTTTSASNSRSESPVSAVGHTRNAKTTDQPKGAPHDPSAKAIQSTATANANANAKPVSDGLANQRTTNTPLNSNHNKFTNNNKFKKSCSPSSSSDDQSSDEELNEKKIEPKMISTLTMQLKPNNIHNNNNKTINNTINGSNNEPPKNDLPLTEPALDNRYNSKRVPLGKTCGQQSFEKNKTGLNRSSSAAILKLIRSNTKADVGLDRLEEDDEIDALICELEKEGVDNIDWDELNVDVKEVKDIIDKEKTDETSDEESSSSDDDTSDDDDEAVHMIINRQAPQESEQSDEEFEVIDDDEDDEDSK</sequence>
<feature type="compositionally biased region" description="Basic and acidic residues" evidence="3">
    <location>
        <begin position="332"/>
        <end position="365"/>
    </location>
</feature>
<feature type="domain" description="Tyrosine specific protein phosphatases" evidence="5">
    <location>
        <begin position="51"/>
        <end position="110"/>
    </location>
</feature>
<dbReference type="PANTHER" id="PTHR46377">
    <property type="entry name" value="DUAL SPECIFICITY PROTEIN PHOSPHATASE 19"/>
    <property type="match status" value="1"/>
</dbReference>
<feature type="compositionally biased region" description="Acidic residues" evidence="3">
    <location>
        <begin position="775"/>
        <end position="793"/>
    </location>
</feature>
<dbReference type="Pfam" id="PF00782">
    <property type="entry name" value="DSPc"/>
    <property type="match status" value="1"/>
</dbReference>
<dbReference type="InterPro" id="IPR000387">
    <property type="entry name" value="Tyr_Pase_dom"/>
</dbReference>
<feature type="compositionally biased region" description="Basic and acidic residues" evidence="3">
    <location>
        <begin position="765"/>
        <end position="774"/>
    </location>
</feature>
<keyword evidence="2" id="KW-0904">Protein phosphatase</keyword>
<evidence type="ECO:0000259" key="4">
    <source>
        <dbReference type="PROSITE" id="PS50054"/>
    </source>
</evidence>
<dbReference type="InterPro" id="IPR000340">
    <property type="entry name" value="Dual-sp_phosphatase_cat-dom"/>
</dbReference>
<gene>
    <name evidence="6" type="ORF">OSB1V03_LOCUS9212</name>
</gene>
<dbReference type="InterPro" id="IPR016130">
    <property type="entry name" value="Tyr_Pase_AS"/>
</dbReference>
<evidence type="ECO:0000256" key="2">
    <source>
        <dbReference type="ARBA" id="ARBA00022912"/>
    </source>
</evidence>
<dbReference type="SMART" id="SM00195">
    <property type="entry name" value="DSPc"/>
    <property type="match status" value="1"/>
</dbReference>
<feature type="compositionally biased region" description="Basic and acidic residues" evidence="3">
    <location>
        <begin position="240"/>
        <end position="256"/>
    </location>
</feature>
<dbReference type="PROSITE" id="PS50056">
    <property type="entry name" value="TYR_PHOSPHATASE_2"/>
    <property type="match status" value="1"/>
</dbReference>
<dbReference type="GO" id="GO:0005737">
    <property type="term" value="C:cytoplasm"/>
    <property type="evidence" value="ECO:0007669"/>
    <property type="project" value="TreeGrafter"/>
</dbReference>
<feature type="region of interest" description="Disordered" evidence="3">
    <location>
        <begin position="313"/>
        <end position="632"/>
    </location>
</feature>
<name>A0A7R9KVF7_9ACAR</name>
<protein>
    <submittedName>
        <fullName evidence="6">Uncharacterized protein</fullName>
    </submittedName>
</protein>
<dbReference type="Proteomes" id="UP000759131">
    <property type="component" value="Unassembled WGS sequence"/>
</dbReference>
<dbReference type="EMBL" id="CAJPIZ010006102">
    <property type="protein sequence ID" value="CAG2109222.1"/>
    <property type="molecule type" value="Genomic_DNA"/>
</dbReference>
<dbReference type="InterPro" id="IPR003595">
    <property type="entry name" value="Tyr_Pase_cat"/>
</dbReference>
<evidence type="ECO:0000259" key="5">
    <source>
        <dbReference type="PROSITE" id="PS50056"/>
    </source>
</evidence>
<reference evidence="6" key="1">
    <citation type="submission" date="2020-11" db="EMBL/GenBank/DDBJ databases">
        <authorList>
            <person name="Tran Van P."/>
        </authorList>
    </citation>
    <scope>NUCLEOTIDE SEQUENCE</scope>
</reference>
<accession>A0A7R9KVF7</accession>
<feature type="region of interest" description="Disordered" evidence="3">
    <location>
        <begin position="765"/>
        <end position="827"/>
    </location>
</feature>
<evidence type="ECO:0000256" key="3">
    <source>
        <dbReference type="SAM" id="MobiDB-lite"/>
    </source>
</evidence>
<feature type="compositionally biased region" description="Acidic residues" evidence="3">
    <location>
        <begin position="808"/>
        <end position="827"/>
    </location>
</feature>
<keyword evidence="7" id="KW-1185">Reference proteome</keyword>
<dbReference type="OrthoDB" id="10501141at2759"/>
<feature type="compositionally biased region" description="Pro residues" evidence="3">
    <location>
        <begin position="422"/>
        <end position="433"/>
    </location>
</feature>
<feature type="compositionally biased region" description="Polar residues" evidence="3">
    <location>
        <begin position="500"/>
        <end position="519"/>
    </location>
</feature>
<feature type="domain" description="Tyrosine-protein phosphatase" evidence="4">
    <location>
        <begin position="1"/>
        <end position="131"/>
    </location>
</feature>
<dbReference type="PROSITE" id="PS50054">
    <property type="entry name" value="TYR_PHOSPHATASE_DUAL"/>
    <property type="match status" value="1"/>
</dbReference>
<feature type="compositionally biased region" description="Low complexity" evidence="3">
    <location>
        <begin position="385"/>
        <end position="401"/>
    </location>
</feature>
<feature type="compositionally biased region" description="Low complexity" evidence="3">
    <location>
        <begin position="567"/>
        <end position="576"/>
    </location>
</feature>
<feature type="compositionally biased region" description="Low complexity" evidence="3">
    <location>
        <begin position="520"/>
        <end position="535"/>
    </location>
</feature>
<dbReference type="PROSITE" id="PS00383">
    <property type="entry name" value="TYR_PHOSPHATASE_1"/>
    <property type="match status" value="1"/>
</dbReference>
<dbReference type="AlphaFoldDB" id="A0A7R9KVF7"/>
<dbReference type="InterPro" id="IPR029021">
    <property type="entry name" value="Prot-tyrosine_phosphatase-like"/>
</dbReference>
<dbReference type="PANTHER" id="PTHR46377:SF1">
    <property type="entry name" value="DUAL SPECIFICITY PROTEIN PHOSPHATASE 19"/>
    <property type="match status" value="1"/>
</dbReference>
<feature type="compositionally biased region" description="Polar residues" evidence="3">
    <location>
        <begin position="583"/>
        <end position="593"/>
    </location>
</feature>
<feature type="compositionally biased region" description="Polar residues" evidence="3">
    <location>
        <begin position="266"/>
        <end position="277"/>
    </location>
</feature>
<feature type="compositionally biased region" description="Pro residues" evidence="3">
    <location>
        <begin position="464"/>
        <end position="482"/>
    </location>
</feature>